<dbReference type="KEGG" id="atl:Athai_60610"/>
<organism evidence="1 2">
    <name type="scientific">Actinocatenispora thailandica</name>
    <dbReference type="NCBI Taxonomy" id="227318"/>
    <lineage>
        <taxon>Bacteria</taxon>
        <taxon>Bacillati</taxon>
        <taxon>Actinomycetota</taxon>
        <taxon>Actinomycetes</taxon>
        <taxon>Micromonosporales</taxon>
        <taxon>Micromonosporaceae</taxon>
        <taxon>Actinocatenispora</taxon>
    </lineage>
</organism>
<evidence type="ECO:0000313" key="1">
    <source>
        <dbReference type="EMBL" id="BCJ38558.1"/>
    </source>
</evidence>
<gene>
    <name evidence="1" type="ORF">Athai_60610</name>
</gene>
<reference evidence="1 2" key="1">
    <citation type="submission" date="2020-08" db="EMBL/GenBank/DDBJ databases">
        <title>Whole genome shotgun sequence of Actinocatenispora thailandica NBRC 105041.</title>
        <authorList>
            <person name="Komaki H."/>
            <person name="Tamura T."/>
        </authorList>
    </citation>
    <scope>NUCLEOTIDE SEQUENCE [LARGE SCALE GENOMIC DNA]</scope>
    <source>
        <strain evidence="1 2">NBRC 105041</strain>
    </source>
</reference>
<dbReference type="AlphaFoldDB" id="A0A7R7I0Z5"/>
<evidence type="ECO:0000313" key="2">
    <source>
        <dbReference type="Proteomes" id="UP000611640"/>
    </source>
</evidence>
<proteinExistence type="predicted"/>
<keyword evidence="2" id="KW-1185">Reference proteome</keyword>
<accession>A0A7R7I0Z5</accession>
<dbReference type="EMBL" id="AP023355">
    <property type="protein sequence ID" value="BCJ38558.1"/>
    <property type="molecule type" value="Genomic_DNA"/>
</dbReference>
<protein>
    <recommendedName>
        <fullName evidence="3">DUF1918 domain-containing protein</fullName>
    </recommendedName>
</protein>
<sequence>MQIRVGDRVFDRDDHQRRGDLCATRGTVIAFLPDQLAVIDWDHAGTDSHPVAELERIASPHR</sequence>
<name>A0A7R7I0Z5_9ACTN</name>
<dbReference type="Proteomes" id="UP000611640">
    <property type="component" value="Chromosome"/>
</dbReference>
<evidence type="ECO:0008006" key="3">
    <source>
        <dbReference type="Google" id="ProtNLM"/>
    </source>
</evidence>